<organism evidence="5 6">
    <name type="scientific">Ecytonucleospora hepatopenaei</name>
    <dbReference type="NCBI Taxonomy" id="646526"/>
    <lineage>
        <taxon>Eukaryota</taxon>
        <taxon>Fungi</taxon>
        <taxon>Fungi incertae sedis</taxon>
        <taxon>Microsporidia</taxon>
        <taxon>Enterocytozoonidae</taxon>
        <taxon>Ecytonucleospora</taxon>
    </lineage>
</organism>
<dbReference type="Proteomes" id="UP000192758">
    <property type="component" value="Unassembled WGS sequence"/>
</dbReference>
<keyword evidence="2" id="KW-0863">Zinc-finger</keyword>
<feature type="domain" description="SP-RING-type" evidence="4">
    <location>
        <begin position="74"/>
        <end position="126"/>
    </location>
</feature>
<protein>
    <recommendedName>
        <fullName evidence="4">SP-RING-type domain-containing protein</fullName>
    </recommendedName>
</protein>
<dbReference type="OrthoDB" id="756301at2759"/>
<keyword evidence="6" id="KW-1185">Reference proteome</keyword>
<evidence type="ECO:0000259" key="4">
    <source>
        <dbReference type="Pfam" id="PF11789"/>
    </source>
</evidence>
<dbReference type="SUPFAM" id="SSF57850">
    <property type="entry name" value="RING/U-box"/>
    <property type="match status" value="1"/>
</dbReference>
<dbReference type="InterPro" id="IPR013083">
    <property type="entry name" value="Znf_RING/FYVE/PHD"/>
</dbReference>
<evidence type="ECO:0000256" key="1">
    <source>
        <dbReference type="ARBA" id="ARBA00022723"/>
    </source>
</evidence>
<dbReference type="AlphaFoldDB" id="A0A1W0E5E6"/>
<dbReference type="EMBL" id="MNPJ01000020">
    <property type="protein sequence ID" value="OQS54453.1"/>
    <property type="molecule type" value="Genomic_DNA"/>
</dbReference>
<evidence type="ECO:0000313" key="6">
    <source>
        <dbReference type="Proteomes" id="UP000192758"/>
    </source>
</evidence>
<reference evidence="5 6" key="1">
    <citation type="journal article" date="2017" name="Environ. Microbiol.">
        <title>Decay of the glycolytic pathway and adaptation to intranuclear parasitism within Enterocytozoonidae microsporidia.</title>
        <authorList>
            <person name="Wiredu Boakye D."/>
            <person name="Jaroenlak P."/>
            <person name="Prachumwat A."/>
            <person name="Williams T.A."/>
            <person name="Bateman K.S."/>
            <person name="Itsathitphaisarn O."/>
            <person name="Sritunyalucksana K."/>
            <person name="Paszkiewicz K.H."/>
            <person name="Moore K.A."/>
            <person name="Stentiford G.D."/>
            <person name="Williams B.A."/>
        </authorList>
    </citation>
    <scope>NUCLEOTIDE SEQUENCE [LARGE SCALE GENOMIC DNA]</scope>
    <source>
        <strain evidence="5 6">TH1</strain>
    </source>
</reference>
<keyword evidence="3" id="KW-0862">Zinc</keyword>
<accession>A0A1W0E5E6</accession>
<dbReference type="VEuPathDB" id="MicrosporidiaDB:EHP00_1310"/>
<dbReference type="InterPro" id="IPR004181">
    <property type="entry name" value="Znf_MIZ"/>
</dbReference>
<evidence type="ECO:0000256" key="3">
    <source>
        <dbReference type="ARBA" id="ARBA00022833"/>
    </source>
</evidence>
<evidence type="ECO:0000313" key="5">
    <source>
        <dbReference type="EMBL" id="OQS54453.1"/>
    </source>
</evidence>
<dbReference type="GO" id="GO:0008270">
    <property type="term" value="F:zinc ion binding"/>
    <property type="evidence" value="ECO:0007669"/>
    <property type="project" value="UniProtKB-KW"/>
</dbReference>
<evidence type="ECO:0000256" key="2">
    <source>
        <dbReference type="ARBA" id="ARBA00022771"/>
    </source>
</evidence>
<dbReference type="STRING" id="646526.A0A1W0E5E6"/>
<keyword evidence="1" id="KW-0479">Metal-binding</keyword>
<dbReference type="Pfam" id="PF11789">
    <property type="entry name" value="zf-Nse"/>
    <property type="match status" value="1"/>
</dbReference>
<name>A0A1W0E5E6_9MICR</name>
<dbReference type="Gene3D" id="3.30.40.10">
    <property type="entry name" value="Zinc/RING finger domain, C3HC4 (zinc finger)"/>
    <property type="match status" value="1"/>
</dbReference>
<proteinExistence type="predicted"/>
<sequence length="130" mass="15402">MHIYKKTTIKENLHERENCLNEILETMGDYVYNIDSNTYRHILKHIEACKNPQKLNNPSRIIVKDTRKSKTDNEIIIEEETTEKLCPFSQAPIVMEYIAECGHSFEKKFFEEYKAKKYRCPVIGCNKLLK</sequence>
<comment type="caution">
    <text evidence="5">The sequence shown here is derived from an EMBL/GenBank/DDBJ whole genome shotgun (WGS) entry which is preliminary data.</text>
</comment>
<gene>
    <name evidence="5" type="ORF">EHP00_1310</name>
</gene>